<organism evidence="4 5">
    <name type="scientific">Mucilaginibacter pineti</name>
    <dbReference type="NCBI Taxonomy" id="1391627"/>
    <lineage>
        <taxon>Bacteria</taxon>
        <taxon>Pseudomonadati</taxon>
        <taxon>Bacteroidota</taxon>
        <taxon>Sphingobacteriia</taxon>
        <taxon>Sphingobacteriales</taxon>
        <taxon>Sphingobacteriaceae</taxon>
        <taxon>Mucilaginibacter</taxon>
    </lineage>
</organism>
<dbReference type="SUPFAM" id="SSF55874">
    <property type="entry name" value="ATPase domain of HSP90 chaperone/DNA topoisomerase II/histidine kinase"/>
    <property type="match status" value="1"/>
</dbReference>
<evidence type="ECO:0000259" key="2">
    <source>
        <dbReference type="Pfam" id="PF02518"/>
    </source>
</evidence>
<dbReference type="EMBL" id="FNAI01000023">
    <property type="protein sequence ID" value="SDF65595.1"/>
    <property type="molecule type" value="Genomic_DNA"/>
</dbReference>
<dbReference type="InterPro" id="IPR010559">
    <property type="entry name" value="Sig_transdc_His_kin_internal"/>
</dbReference>
<dbReference type="Pfam" id="PF06580">
    <property type="entry name" value="His_kinase"/>
    <property type="match status" value="1"/>
</dbReference>
<dbReference type="STRING" id="1391627.SAMN05216464_12329"/>
<reference evidence="4 5" key="1">
    <citation type="submission" date="2016-10" db="EMBL/GenBank/DDBJ databases">
        <authorList>
            <person name="de Groot N.N."/>
        </authorList>
    </citation>
    <scope>NUCLEOTIDE SEQUENCE [LARGE SCALE GENOMIC DNA]</scope>
    <source>
        <strain evidence="4 5">47C3B</strain>
    </source>
</reference>
<accession>A0A1G7MUU5</accession>
<keyword evidence="1" id="KW-0812">Transmembrane</keyword>
<dbReference type="InterPro" id="IPR050640">
    <property type="entry name" value="Bact_2-comp_sensor_kinase"/>
</dbReference>
<protein>
    <submittedName>
        <fullName evidence="4">Histidine kinase</fullName>
    </submittedName>
</protein>
<dbReference type="Gene3D" id="3.30.565.10">
    <property type="entry name" value="Histidine kinase-like ATPase, C-terminal domain"/>
    <property type="match status" value="1"/>
</dbReference>
<evidence type="ECO:0000256" key="1">
    <source>
        <dbReference type="SAM" id="Phobius"/>
    </source>
</evidence>
<proteinExistence type="predicted"/>
<gene>
    <name evidence="4" type="ORF">SAMN05216464_12329</name>
</gene>
<dbReference type="AlphaFoldDB" id="A0A1G7MUU5"/>
<evidence type="ECO:0000313" key="4">
    <source>
        <dbReference type="EMBL" id="SDF65595.1"/>
    </source>
</evidence>
<keyword evidence="1" id="KW-1133">Transmembrane helix</keyword>
<keyword evidence="4" id="KW-0418">Kinase</keyword>
<name>A0A1G7MUU5_9SPHI</name>
<feature type="domain" description="Histidine kinase/HSP90-like ATPase" evidence="2">
    <location>
        <begin position="504"/>
        <end position="571"/>
    </location>
</feature>
<dbReference type="InterPro" id="IPR036890">
    <property type="entry name" value="HATPase_C_sf"/>
</dbReference>
<feature type="domain" description="Signal transduction histidine kinase internal region" evidence="3">
    <location>
        <begin position="406"/>
        <end position="482"/>
    </location>
</feature>
<dbReference type="InterPro" id="IPR003594">
    <property type="entry name" value="HATPase_dom"/>
</dbReference>
<dbReference type="Proteomes" id="UP000199072">
    <property type="component" value="Unassembled WGS sequence"/>
</dbReference>
<dbReference type="GO" id="GO:0000155">
    <property type="term" value="F:phosphorelay sensor kinase activity"/>
    <property type="evidence" value="ECO:0007669"/>
    <property type="project" value="InterPro"/>
</dbReference>
<evidence type="ECO:0000313" key="5">
    <source>
        <dbReference type="Proteomes" id="UP000199072"/>
    </source>
</evidence>
<dbReference type="Pfam" id="PF02518">
    <property type="entry name" value="HATPase_c"/>
    <property type="match status" value="1"/>
</dbReference>
<feature type="transmembrane region" description="Helical" evidence="1">
    <location>
        <begin position="367"/>
        <end position="388"/>
    </location>
</feature>
<dbReference type="PANTHER" id="PTHR34220">
    <property type="entry name" value="SENSOR HISTIDINE KINASE YPDA"/>
    <property type="match status" value="1"/>
</dbReference>
<dbReference type="GO" id="GO:0016020">
    <property type="term" value="C:membrane"/>
    <property type="evidence" value="ECO:0007669"/>
    <property type="project" value="InterPro"/>
</dbReference>
<keyword evidence="4" id="KW-0808">Transferase</keyword>
<dbReference type="PANTHER" id="PTHR34220:SF7">
    <property type="entry name" value="SENSOR HISTIDINE KINASE YPDA"/>
    <property type="match status" value="1"/>
</dbReference>
<keyword evidence="1" id="KW-0472">Membrane</keyword>
<sequence>MAICFGQIYFASAQKRNAAAKKDTVIDTVGSRTQKHDEQVFGNFILFAGAVLDRDKMLWNTSNYAVSDTALYKVYNMLNFSKHKIDSLQKLYPKAYYAESRPNSSIMLGIKLNPGLRNYQSSGSFKSASKYYPVYRINDNSAADLVAMGINAGNVNDYRYHVVVNDSAEIIPWSVPKLQQNYGAQKKYGFLGNYKGNGKQVIIEVVNIKDYSIRDGIVLDWRSSFKPVVTQITISNKTDFFNLNGSKNNYQYATRFDKDSGLPLDFKFRQDEIETIYIDFKNHETTVYSLYIVKELPGARPDTSFFEQTSDNTYAFNKNKYDKPGKYELLIQPVRAPFKWDATQIAHIKFKVLPSALHAKQFTIKQILPFLIAGLLTVILVFTGYYLFNKRRLRKAAQQKDIANLKLNSVRAQLNPHFMFNALTSIQNLMNQHDQEGTNHYLAKFANLTRQVLKSSGNELISLEDELRIIDDYLQMEKLRFGFNYSIEVDETISRANTEVPAMLLQPFIENAAKHGISALKTNGKIEIVIAKQNNDLIFTITDNGAGFAKAQSGDNGFGLKLSRDRVQLLNQIYKDQHIDLQINNSISGVKINIVLTNWA</sequence>
<keyword evidence="5" id="KW-1185">Reference proteome</keyword>
<evidence type="ECO:0000259" key="3">
    <source>
        <dbReference type="Pfam" id="PF06580"/>
    </source>
</evidence>